<name>A0ACD5AQV3_9ACTN</name>
<protein>
    <submittedName>
        <fullName evidence="1">Uncharacterized protein</fullName>
    </submittedName>
</protein>
<organism evidence="1 2">
    <name type="scientific">Streptomyces citrinus</name>
    <dbReference type="NCBI Taxonomy" id="3118173"/>
    <lineage>
        <taxon>Bacteria</taxon>
        <taxon>Bacillati</taxon>
        <taxon>Actinomycetota</taxon>
        <taxon>Actinomycetes</taxon>
        <taxon>Kitasatosporales</taxon>
        <taxon>Streptomycetaceae</taxon>
        <taxon>Streptomyces</taxon>
    </lineage>
</organism>
<dbReference type="Proteomes" id="UP001432251">
    <property type="component" value="Plasmid p1"/>
</dbReference>
<keyword evidence="2" id="KW-1185">Reference proteome</keyword>
<dbReference type="EMBL" id="CP146023">
    <property type="protein sequence ID" value="WWQ69596.1"/>
    <property type="molecule type" value="Genomic_DNA"/>
</dbReference>
<gene>
    <name evidence="1" type="ORF">V2W30_41270</name>
</gene>
<evidence type="ECO:0000313" key="1">
    <source>
        <dbReference type="EMBL" id="WWQ69596.1"/>
    </source>
</evidence>
<geneLocation type="plasmid" evidence="1 2">
    <name>p1</name>
</geneLocation>
<keyword evidence="1" id="KW-0614">Plasmid</keyword>
<reference evidence="1" key="1">
    <citation type="journal article" date="2025" name="Int. J. Syst. Evol. Microbiol.">
        <title>Streptomyces citrinus sp. nov., with yellow diffusible pigment.</title>
        <authorList>
            <person name="He Y."/>
            <person name="Yang E."/>
            <person name="Xu J."/>
            <person name="Sun Y."/>
            <person name="Sun L."/>
        </authorList>
    </citation>
    <scope>NUCLEOTIDE SEQUENCE</scope>
    <source>
        <strain evidence="1">Q6</strain>
    </source>
</reference>
<accession>A0ACD5AQV3</accession>
<sequence>MDTLPDPEVVVPVECRDCGSRETTVLDGRRVDRVHGRCGSCCECFCPGPTDDTFQPCGDLESEQCTACRCCLVCMGCHCLE</sequence>
<evidence type="ECO:0000313" key="2">
    <source>
        <dbReference type="Proteomes" id="UP001432251"/>
    </source>
</evidence>
<proteinExistence type="predicted"/>